<protein>
    <recommendedName>
        <fullName evidence="8">Secretin</fullName>
    </recommendedName>
</protein>
<dbReference type="RefSeq" id="WP_265048179.1">
    <property type="nucleotide sequence ID" value="NZ_CP100390.1"/>
</dbReference>
<keyword evidence="3" id="KW-0813">Transport</keyword>
<dbReference type="InterPro" id="IPR038591">
    <property type="entry name" value="NolW-like_sf"/>
</dbReference>
<dbReference type="InterPro" id="IPR005644">
    <property type="entry name" value="NolW-like"/>
</dbReference>
<organism evidence="6 7">
    <name type="scientific">Alkalimarinus alittae</name>
    <dbReference type="NCBI Taxonomy" id="2961619"/>
    <lineage>
        <taxon>Bacteria</taxon>
        <taxon>Pseudomonadati</taxon>
        <taxon>Pseudomonadota</taxon>
        <taxon>Gammaproteobacteria</taxon>
        <taxon>Alteromonadales</taxon>
        <taxon>Alteromonadaceae</taxon>
        <taxon>Alkalimarinus</taxon>
    </lineage>
</organism>
<comment type="subcellular location">
    <subcellularLocation>
        <location evidence="3">Cell outer membrane</location>
    </subcellularLocation>
</comment>
<evidence type="ECO:0000256" key="3">
    <source>
        <dbReference type="RuleBase" id="RU004004"/>
    </source>
</evidence>
<dbReference type="InterPro" id="IPR004846">
    <property type="entry name" value="T2SS/T3SS_dom"/>
</dbReference>
<evidence type="ECO:0000259" key="4">
    <source>
        <dbReference type="Pfam" id="PF00263"/>
    </source>
</evidence>
<feature type="domain" description="NolW-like" evidence="5">
    <location>
        <begin position="35"/>
        <end position="94"/>
    </location>
</feature>
<dbReference type="Gene3D" id="3.30.1370.120">
    <property type="match status" value="1"/>
</dbReference>
<dbReference type="EMBL" id="CP100390">
    <property type="protein sequence ID" value="UZE96694.1"/>
    <property type="molecule type" value="Genomic_DNA"/>
</dbReference>
<dbReference type="Proteomes" id="UP001163739">
    <property type="component" value="Chromosome"/>
</dbReference>
<evidence type="ECO:0000313" key="6">
    <source>
        <dbReference type="EMBL" id="UZE96694.1"/>
    </source>
</evidence>
<evidence type="ECO:0000256" key="1">
    <source>
        <dbReference type="ARBA" id="ARBA00022729"/>
    </source>
</evidence>
<dbReference type="Pfam" id="PF00263">
    <property type="entry name" value="Secretin"/>
    <property type="match status" value="1"/>
</dbReference>
<evidence type="ECO:0008006" key="8">
    <source>
        <dbReference type="Google" id="ProtNLM"/>
    </source>
</evidence>
<evidence type="ECO:0000256" key="2">
    <source>
        <dbReference type="RuleBase" id="RU004003"/>
    </source>
</evidence>
<reference evidence="6" key="1">
    <citation type="submission" date="2022-06" db="EMBL/GenBank/DDBJ databases">
        <title>Alkalimarinus sp. nov., isolated from gut of a Alitta virens.</title>
        <authorList>
            <person name="Yang A.I."/>
            <person name="Shin N.-R."/>
        </authorList>
    </citation>
    <scope>NUCLEOTIDE SEQUENCE</scope>
    <source>
        <strain evidence="6">A2M4</strain>
    </source>
</reference>
<evidence type="ECO:0000259" key="5">
    <source>
        <dbReference type="Pfam" id="PF03958"/>
    </source>
</evidence>
<proteinExistence type="inferred from homology"/>
<accession>A0ABY6N3Z2</accession>
<sequence>MRFSWVLTPSLAAIKISILFLLLSVSQAVFAQNIEVISVQYRAAEDIASQIKALYPEQQVRVVGRGQQLTIRADGSTLEEIKQLVTSLDVAPNQFLISVSSDANAQQNNKGISGSISTSTNTMNNGSINIQAHKKSYKTRGTGSQAVRVLEGHSAFVSAGQKHPVRERQLINGQWVNGVDYIDMTSGFYIEPRLMGSDQVELKIRTQQNQASKRQPNTINTATIESVQVVRLGEWATIGGTRQDSQRSTSGIGYSTERHSIDNQSMTIKVDLVGD</sequence>
<comment type="similarity">
    <text evidence="2">Belongs to the bacterial secretin family.</text>
</comment>
<gene>
    <name evidence="6" type="ORF">NKI27_02770</name>
</gene>
<feature type="domain" description="Type II/III secretion system secretin-like" evidence="4">
    <location>
        <begin position="144"/>
        <end position="249"/>
    </location>
</feature>
<name>A0ABY6N3Z2_9ALTE</name>
<dbReference type="Pfam" id="PF03958">
    <property type="entry name" value="Secretin_N"/>
    <property type="match status" value="1"/>
</dbReference>
<evidence type="ECO:0000313" key="7">
    <source>
        <dbReference type="Proteomes" id="UP001163739"/>
    </source>
</evidence>
<keyword evidence="1" id="KW-0732">Signal</keyword>
<keyword evidence="7" id="KW-1185">Reference proteome</keyword>